<evidence type="ECO:0000313" key="5">
    <source>
        <dbReference type="Proteomes" id="UP001143307"/>
    </source>
</evidence>
<dbReference type="PANTHER" id="PTHR10545">
    <property type="entry name" value="DIAMINE N-ACETYLTRANSFERASE"/>
    <property type="match status" value="1"/>
</dbReference>
<dbReference type="InterPro" id="IPR051016">
    <property type="entry name" value="Diverse_Substrate_AcTransf"/>
</dbReference>
<dbReference type="EMBL" id="SHNP01000003">
    <property type="protein sequence ID" value="MCX2973819.1"/>
    <property type="molecule type" value="Genomic_DNA"/>
</dbReference>
<dbReference type="InterPro" id="IPR016181">
    <property type="entry name" value="Acyl_CoA_acyltransferase"/>
</dbReference>
<dbReference type="Gene3D" id="3.40.630.30">
    <property type="match status" value="1"/>
</dbReference>
<dbReference type="PANTHER" id="PTHR10545:SF29">
    <property type="entry name" value="GH14572P-RELATED"/>
    <property type="match status" value="1"/>
</dbReference>
<name>A0ABT3SVC5_9GAMM</name>
<dbReference type="SUPFAM" id="SSF55729">
    <property type="entry name" value="Acyl-CoA N-acyltransferases (Nat)"/>
    <property type="match status" value="1"/>
</dbReference>
<dbReference type="RefSeq" id="WP_279252668.1">
    <property type="nucleotide sequence ID" value="NZ_SHNP01000003.1"/>
</dbReference>
<dbReference type="InterPro" id="IPR000182">
    <property type="entry name" value="GNAT_dom"/>
</dbReference>
<dbReference type="PROSITE" id="PS51186">
    <property type="entry name" value="GNAT"/>
    <property type="match status" value="1"/>
</dbReference>
<keyword evidence="5" id="KW-1185">Reference proteome</keyword>
<comment type="caution">
    <text evidence="4">The sequence shown here is derived from an EMBL/GenBank/DDBJ whole genome shotgun (WGS) entry which is preliminary data.</text>
</comment>
<evidence type="ECO:0000259" key="3">
    <source>
        <dbReference type="PROSITE" id="PS51186"/>
    </source>
</evidence>
<dbReference type="Proteomes" id="UP001143307">
    <property type="component" value="Unassembled WGS sequence"/>
</dbReference>
<feature type="domain" description="N-acetyltransferase" evidence="3">
    <location>
        <begin position="4"/>
        <end position="163"/>
    </location>
</feature>
<accession>A0ABT3SVC5</accession>
<dbReference type="CDD" id="cd04301">
    <property type="entry name" value="NAT_SF"/>
    <property type="match status" value="1"/>
</dbReference>
<evidence type="ECO:0000256" key="1">
    <source>
        <dbReference type="ARBA" id="ARBA00022679"/>
    </source>
</evidence>
<sequence length="163" mass="18457">MATIHIRKGTSADVDLIFHFIRELAIYEKALDEVTTDEVMLREALFGDNARAYPLICEMDGEAVGFAIYFYNFSTWLGKYGIFLEDLYVSPDSRGHGAGKALLRHLAKLAVDEGCGRFEWNVLDWNEPSIKFYEACGAVPMSEWVGYRLQGDALDKFVADEVR</sequence>
<keyword evidence="2" id="KW-0012">Acyltransferase</keyword>
<gene>
    <name evidence="4" type="ORF">EYC87_09535</name>
</gene>
<evidence type="ECO:0000313" key="4">
    <source>
        <dbReference type="EMBL" id="MCX2973819.1"/>
    </source>
</evidence>
<reference evidence="4" key="1">
    <citation type="submission" date="2019-02" db="EMBL/GenBank/DDBJ databases">
        <authorList>
            <person name="Li S.-H."/>
        </authorList>
    </citation>
    <scope>NUCLEOTIDE SEQUENCE</scope>
    <source>
        <strain evidence="4">IMCC8485</strain>
    </source>
</reference>
<evidence type="ECO:0000256" key="2">
    <source>
        <dbReference type="ARBA" id="ARBA00023315"/>
    </source>
</evidence>
<keyword evidence="1" id="KW-0808">Transferase</keyword>
<protein>
    <submittedName>
        <fullName evidence="4">GNAT family N-acetyltransferase</fullName>
    </submittedName>
</protein>
<dbReference type="Pfam" id="PF00583">
    <property type="entry name" value="Acetyltransf_1"/>
    <property type="match status" value="1"/>
</dbReference>
<proteinExistence type="predicted"/>
<organism evidence="4 5">
    <name type="scientific">Candidatus Seongchinamella marina</name>
    <dbReference type="NCBI Taxonomy" id="2518990"/>
    <lineage>
        <taxon>Bacteria</taxon>
        <taxon>Pseudomonadati</taxon>
        <taxon>Pseudomonadota</taxon>
        <taxon>Gammaproteobacteria</taxon>
        <taxon>Cellvibrionales</taxon>
        <taxon>Halieaceae</taxon>
        <taxon>Seongchinamella</taxon>
    </lineage>
</organism>